<sequence length="845" mass="93263">MQFISMADGALVENPKFLVYRQQDKLLASWLLSTVLFEILPHLIGFTTAAEVWTALSRLYDAHSAAKVFALRHALHSQKKCESTIGEYLAKIKMICDTLFAAGTVISEQEHISMILVGLPVEYEYVIAVASKDDVALYALTEMMLDCEARHKTFFSYNLLMQANMFTVTVVLVELMALTVTEGVAVLVGALNRDGGGSRNDGGAKGRSTSGHQASPQALTHQAIGQGRVTVVGGYGLGFNVSFNASVTSTVFSFSGFFYHPSVASFVPPVSLSHSVIFSSPSQFPQGLFIASVPSNLHIAKSSDLCWTPGLEQFFSEGSVLLMGCIVFRLVEVQFGCKVQSVQTDGGGEFYALEGWLASRGVQHPVLCPHTSEQNGKAERKHHHIVEMRLTLLSQASLSIKIWSYAFIIVIFLINRLPTDVLVLKSFHEVLYDAKPDYSFLKVFGLLVVLTYGLLISISWIFCHDSVFLGYNVSHKGYKCLDESGNFRSIKALGEGTSVVVPLSLVSILSSVSDQGVVTKGVDGLSVECDPVSIAQPSDFVCDQRDVVIDGTEVCCPVDGFSGVASNIPDYVSNRHAIVTRSKSGIRKPKVFVATTKVDELHEPRNIAEWIFKLKKNSDGMVARHKARLVAKGFFQQFGYDYHETFSLVVKSTTFRTILSLAVTRKCDLRQIDINNVFLNGDFTEEVYMTQPPSYEKGNPDIVVCKLNKAIYGLKQAPRAWFEKLRDYLLTKRCGGFYSHHRARLGPDNRALGGGDVVASSEWSTWQWRGLGSGVWKLERWLESSGRLTDDLKVLKASCTEGLTDDPKVLKASCTEGLTDDPKVLKISKSSRRLFENIPHYRAYG</sequence>
<feature type="domain" description="Integrase catalytic" evidence="3">
    <location>
        <begin position="340"/>
        <end position="435"/>
    </location>
</feature>
<dbReference type="PROSITE" id="PS50994">
    <property type="entry name" value="INTEGRASE"/>
    <property type="match status" value="1"/>
</dbReference>
<evidence type="ECO:0000313" key="4">
    <source>
        <dbReference type="EMBL" id="KAE8698990.1"/>
    </source>
</evidence>
<evidence type="ECO:0000256" key="1">
    <source>
        <dbReference type="SAM" id="MobiDB-lite"/>
    </source>
</evidence>
<evidence type="ECO:0000256" key="2">
    <source>
        <dbReference type="SAM" id="Phobius"/>
    </source>
</evidence>
<name>A0A6A3A3U3_HIBSY</name>
<dbReference type="GO" id="GO:0003676">
    <property type="term" value="F:nucleic acid binding"/>
    <property type="evidence" value="ECO:0007669"/>
    <property type="project" value="InterPro"/>
</dbReference>
<dbReference type="InterPro" id="IPR012337">
    <property type="entry name" value="RNaseH-like_sf"/>
</dbReference>
<keyword evidence="2" id="KW-0812">Transmembrane</keyword>
<protein>
    <recommendedName>
        <fullName evidence="3">Integrase catalytic domain-containing protein</fullName>
    </recommendedName>
</protein>
<feature type="transmembrane region" description="Helical" evidence="2">
    <location>
        <begin position="402"/>
        <end position="419"/>
    </location>
</feature>
<evidence type="ECO:0000313" key="5">
    <source>
        <dbReference type="Proteomes" id="UP000436088"/>
    </source>
</evidence>
<dbReference type="Pfam" id="PF14223">
    <property type="entry name" value="Retrotran_gag_2"/>
    <property type="match status" value="1"/>
</dbReference>
<reference evidence="4" key="1">
    <citation type="submission" date="2019-09" db="EMBL/GenBank/DDBJ databases">
        <title>Draft genome information of white flower Hibiscus syriacus.</title>
        <authorList>
            <person name="Kim Y.-M."/>
        </authorList>
    </citation>
    <scope>NUCLEOTIDE SEQUENCE [LARGE SCALE GENOMIC DNA]</scope>
    <source>
        <strain evidence="4">YM2019G1</strain>
    </source>
</reference>
<dbReference type="InterPro" id="IPR013103">
    <property type="entry name" value="RVT_2"/>
</dbReference>
<dbReference type="Proteomes" id="UP000436088">
    <property type="component" value="Unassembled WGS sequence"/>
</dbReference>
<feature type="compositionally biased region" description="Polar residues" evidence="1">
    <location>
        <begin position="207"/>
        <end position="217"/>
    </location>
</feature>
<dbReference type="Pfam" id="PF07727">
    <property type="entry name" value="RVT_2"/>
    <property type="match status" value="1"/>
</dbReference>
<keyword evidence="5" id="KW-1185">Reference proteome</keyword>
<gene>
    <name evidence="4" type="ORF">F3Y22_tig00110597pilonHSYRG01238</name>
</gene>
<dbReference type="GO" id="GO:0015074">
    <property type="term" value="P:DNA integration"/>
    <property type="evidence" value="ECO:0007669"/>
    <property type="project" value="InterPro"/>
</dbReference>
<feature type="transmembrane region" description="Helical" evidence="2">
    <location>
        <begin position="440"/>
        <end position="462"/>
    </location>
</feature>
<dbReference type="PANTHER" id="PTHR47481">
    <property type="match status" value="1"/>
</dbReference>
<dbReference type="InterPro" id="IPR001584">
    <property type="entry name" value="Integrase_cat-core"/>
</dbReference>
<keyword evidence="2" id="KW-1133">Transmembrane helix</keyword>
<proteinExistence type="predicted"/>
<dbReference type="InterPro" id="IPR036397">
    <property type="entry name" value="RNaseH_sf"/>
</dbReference>
<dbReference type="EMBL" id="VEPZ02001044">
    <property type="protein sequence ID" value="KAE8698990.1"/>
    <property type="molecule type" value="Genomic_DNA"/>
</dbReference>
<dbReference type="Gene3D" id="3.30.420.10">
    <property type="entry name" value="Ribonuclease H-like superfamily/Ribonuclease H"/>
    <property type="match status" value="1"/>
</dbReference>
<accession>A0A6A3A3U3</accession>
<comment type="caution">
    <text evidence="4">The sequence shown here is derived from an EMBL/GenBank/DDBJ whole genome shotgun (WGS) entry which is preliminary data.</text>
</comment>
<dbReference type="PANTHER" id="PTHR47481:SF30">
    <property type="entry name" value="CCHC-TYPE DOMAIN-CONTAINING PROTEIN"/>
    <property type="match status" value="1"/>
</dbReference>
<organism evidence="4 5">
    <name type="scientific">Hibiscus syriacus</name>
    <name type="common">Rose of Sharon</name>
    <dbReference type="NCBI Taxonomy" id="106335"/>
    <lineage>
        <taxon>Eukaryota</taxon>
        <taxon>Viridiplantae</taxon>
        <taxon>Streptophyta</taxon>
        <taxon>Embryophyta</taxon>
        <taxon>Tracheophyta</taxon>
        <taxon>Spermatophyta</taxon>
        <taxon>Magnoliopsida</taxon>
        <taxon>eudicotyledons</taxon>
        <taxon>Gunneridae</taxon>
        <taxon>Pentapetalae</taxon>
        <taxon>rosids</taxon>
        <taxon>malvids</taxon>
        <taxon>Malvales</taxon>
        <taxon>Malvaceae</taxon>
        <taxon>Malvoideae</taxon>
        <taxon>Hibiscus</taxon>
    </lineage>
</organism>
<dbReference type="SUPFAM" id="SSF53098">
    <property type="entry name" value="Ribonuclease H-like"/>
    <property type="match status" value="1"/>
</dbReference>
<dbReference type="AlphaFoldDB" id="A0A6A3A3U3"/>
<feature type="region of interest" description="Disordered" evidence="1">
    <location>
        <begin position="197"/>
        <end position="217"/>
    </location>
</feature>
<keyword evidence="2" id="KW-0472">Membrane</keyword>
<evidence type="ECO:0000259" key="3">
    <source>
        <dbReference type="PROSITE" id="PS50994"/>
    </source>
</evidence>